<proteinExistence type="predicted"/>
<dbReference type="EMBL" id="JAXCEI010000017">
    <property type="protein sequence ID" value="MFA1543275.1"/>
    <property type="molecule type" value="Genomic_DNA"/>
</dbReference>
<reference evidence="2 3" key="1">
    <citation type="submission" date="2023-11" db="EMBL/GenBank/DDBJ databases">
        <title>Actinomadura monticuli sp. nov., isolated from volcanic ash.</title>
        <authorList>
            <person name="Lee S.D."/>
            <person name="Yang H."/>
            <person name="Kim I.S."/>
        </authorList>
    </citation>
    <scope>NUCLEOTIDE SEQUENCE [LARGE SCALE GENOMIC DNA]</scope>
    <source>
        <strain evidence="2 3">DLS-62</strain>
    </source>
</reference>
<organism evidence="2 3">
    <name type="scientific">Actinomadura monticuli</name>
    <dbReference type="NCBI Taxonomy" id="3097367"/>
    <lineage>
        <taxon>Bacteria</taxon>
        <taxon>Bacillati</taxon>
        <taxon>Actinomycetota</taxon>
        <taxon>Actinomycetes</taxon>
        <taxon>Streptosporangiales</taxon>
        <taxon>Thermomonosporaceae</taxon>
        <taxon>Actinomadura</taxon>
    </lineage>
</organism>
<dbReference type="Proteomes" id="UP001569963">
    <property type="component" value="Unassembled WGS sequence"/>
</dbReference>
<gene>
    <name evidence="2" type="ORF">SM611_30480</name>
</gene>
<evidence type="ECO:0000313" key="2">
    <source>
        <dbReference type="EMBL" id="MFA1543275.1"/>
    </source>
</evidence>
<evidence type="ECO:0000256" key="1">
    <source>
        <dbReference type="SAM" id="MobiDB-lite"/>
    </source>
</evidence>
<sequence length="138" mass="14717">MDLSVVPDLTMRGQDDPHDRAIAAGPPTVGQLAARVRDLAGRPDEWWRLVRFDADRPLDVPLDEATLPGCSLTMWPPGHGGTVHGGVSTLVAGELAVVTITERGVTERPLRANRIRVHGGPQALTNPGPAFAVSLHAR</sequence>
<keyword evidence="2" id="KW-0560">Oxidoreductase</keyword>
<dbReference type="SUPFAM" id="SSF51182">
    <property type="entry name" value="RmlC-like cupins"/>
    <property type="match status" value="1"/>
</dbReference>
<keyword evidence="2" id="KW-0223">Dioxygenase</keyword>
<comment type="caution">
    <text evidence="2">The sequence shown here is derived from an EMBL/GenBank/DDBJ whole genome shotgun (WGS) entry which is preliminary data.</text>
</comment>
<feature type="region of interest" description="Disordered" evidence="1">
    <location>
        <begin position="1"/>
        <end position="25"/>
    </location>
</feature>
<dbReference type="RefSeq" id="WP_371953776.1">
    <property type="nucleotide sequence ID" value="NZ_JAXCEI010000017.1"/>
</dbReference>
<dbReference type="InterPro" id="IPR011051">
    <property type="entry name" value="RmlC_Cupin_sf"/>
</dbReference>
<dbReference type="GO" id="GO:0051213">
    <property type="term" value="F:dioxygenase activity"/>
    <property type="evidence" value="ECO:0007669"/>
    <property type="project" value="UniProtKB-KW"/>
</dbReference>
<keyword evidence="3" id="KW-1185">Reference proteome</keyword>
<name>A0ABV4QJC9_9ACTN</name>
<evidence type="ECO:0000313" key="3">
    <source>
        <dbReference type="Proteomes" id="UP001569963"/>
    </source>
</evidence>
<protein>
    <submittedName>
        <fullName evidence="2">Cysteine dioxygenase</fullName>
    </submittedName>
</protein>
<accession>A0ABV4QJC9</accession>